<dbReference type="PROSITE" id="PS50109">
    <property type="entry name" value="HIS_KIN"/>
    <property type="match status" value="1"/>
</dbReference>
<feature type="transmembrane region" description="Helical" evidence="11">
    <location>
        <begin position="277"/>
        <end position="297"/>
    </location>
</feature>
<evidence type="ECO:0000256" key="10">
    <source>
        <dbReference type="SAM" id="Coils"/>
    </source>
</evidence>
<dbReference type="SMART" id="SM00388">
    <property type="entry name" value="HisKA"/>
    <property type="match status" value="1"/>
</dbReference>
<evidence type="ECO:0000256" key="11">
    <source>
        <dbReference type="SAM" id="Phobius"/>
    </source>
</evidence>
<dbReference type="Gene3D" id="2.60.120.260">
    <property type="entry name" value="Galactose-binding domain-like"/>
    <property type="match status" value="1"/>
</dbReference>
<evidence type="ECO:0000256" key="9">
    <source>
        <dbReference type="ARBA" id="ARBA00023012"/>
    </source>
</evidence>
<dbReference type="EC" id="2.7.13.3" evidence="3"/>
<keyword evidence="14" id="KW-1185">Reference proteome</keyword>
<dbReference type="SUPFAM" id="SSF47384">
    <property type="entry name" value="Homodimeric domain of signal transducing histidine kinase"/>
    <property type="match status" value="1"/>
</dbReference>
<evidence type="ECO:0000256" key="7">
    <source>
        <dbReference type="ARBA" id="ARBA00022777"/>
    </source>
</evidence>
<dbReference type="SMART" id="SM00387">
    <property type="entry name" value="HATPase_c"/>
    <property type="match status" value="1"/>
</dbReference>
<feature type="transmembrane region" description="Helical" evidence="11">
    <location>
        <begin position="309"/>
        <end position="329"/>
    </location>
</feature>
<dbReference type="SUPFAM" id="SSF49785">
    <property type="entry name" value="Galactose-binding domain-like"/>
    <property type="match status" value="1"/>
</dbReference>
<dbReference type="InterPro" id="IPR036890">
    <property type="entry name" value="HATPase_C_sf"/>
</dbReference>
<dbReference type="AlphaFoldDB" id="A0A4Q9DME8"/>
<gene>
    <name evidence="13" type="ORF">EYB31_18930</name>
</gene>
<keyword evidence="4" id="KW-0597">Phosphoprotein</keyword>
<keyword evidence="9" id="KW-0902">Two-component regulatory system</keyword>
<dbReference type="Gene3D" id="3.30.565.10">
    <property type="entry name" value="Histidine kinase-like ATPase, C-terminal domain"/>
    <property type="match status" value="1"/>
</dbReference>
<evidence type="ECO:0000256" key="2">
    <source>
        <dbReference type="ARBA" id="ARBA00004651"/>
    </source>
</evidence>
<dbReference type="InterPro" id="IPR003661">
    <property type="entry name" value="HisK_dim/P_dom"/>
</dbReference>
<comment type="catalytic activity">
    <reaction evidence="1">
        <text>ATP + protein L-histidine = ADP + protein N-phospho-L-histidine.</text>
        <dbReference type="EC" id="2.7.13.3"/>
    </reaction>
</comment>
<keyword evidence="6" id="KW-0547">Nucleotide-binding</keyword>
<evidence type="ECO:0000256" key="5">
    <source>
        <dbReference type="ARBA" id="ARBA00022679"/>
    </source>
</evidence>
<keyword evidence="7" id="KW-0418">Kinase</keyword>
<dbReference type="InterPro" id="IPR005467">
    <property type="entry name" value="His_kinase_dom"/>
</dbReference>
<dbReference type="PRINTS" id="PR00344">
    <property type="entry name" value="BCTRLSENSOR"/>
</dbReference>
<dbReference type="InterPro" id="IPR004358">
    <property type="entry name" value="Sig_transdc_His_kin-like_C"/>
</dbReference>
<feature type="transmembrane region" description="Helical" evidence="11">
    <location>
        <begin position="362"/>
        <end position="382"/>
    </location>
</feature>
<dbReference type="FunFam" id="3.30.565.10:FF:000006">
    <property type="entry name" value="Sensor histidine kinase WalK"/>
    <property type="match status" value="1"/>
</dbReference>
<dbReference type="InterPro" id="IPR050736">
    <property type="entry name" value="Sensor_HK_Regulatory"/>
</dbReference>
<keyword evidence="5" id="KW-0808">Transferase</keyword>
<comment type="caution">
    <text evidence="13">The sequence shown here is derived from an EMBL/GenBank/DDBJ whole genome shotgun (WGS) entry which is preliminary data.</text>
</comment>
<feature type="coiled-coil region" evidence="10">
    <location>
        <begin position="415"/>
        <end position="470"/>
    </location>
</feature>
<dbReference type="GO" id="GO:0000155">
    <property type="term" value="F:phosphorelay sensor kinase activity"/>
    <property type="evidence" value="ECO:0007669"/>
    <property type="project" value="InterPro"/>
</dbReference>
<feature type="transmembrane region" description="Helical" evidence="11">
    <location>
        <begin position="214"/>
        <end position="233"/>
    </location>
</feature>
<accession>A0A4Q9DME8</accession>
<dbReference type="Pfam" id="PF07695">
    <property type="entry name" value="7TMR-DISM_7TM"/>
    <property type="match status" value="1"/>
</dbReference>
<proteinExistence type="predicted"/>
<dbReference type="Pfam" id="PF02518">
    <property type="entry name" value="HATPase_c"/>
    <property type="match status" value="1"/>
</dbReference>
<dbReference type="GO" id="GO:0005886">
    <property type="term" value="C:plasma membrane"/>
    <property type="evidence" value="ECO:0007669"/>
    <property type="project" value="UniProtKB-SubCell"/>
</dbReference>
<comment type="subcellular location">
    <subcellularLocation>
        <location evidence="2">Cell membrane</location>
        <topology evidence="2">Multi-pass membrane protein</topology>
    </subcellularLocation>
</comment>
<keyword evidence="10" id="KW-0175">Coiled coil</keyword>
<feature type="domain" description="Histidine kinase" evidence="12">
    <location>
        <begin position="470"/>
        <end position="698"/>
    </location>
</feature>
<evidence type="ECO:0000259" key="12">
    <source>
        <dbReference type="PROSITE" id="PS50109"/>
    </source>
</evidence>
<dbReference type="InterPro" id="IPR036097">
    <property type="entry name" value="HisK_dim/P_sf"/>
</dbReference>
<evidence type="ECO:0000256" key="1">
    <source>
        <dbReference type="ARBA" id="ARBA00000085"/>
    </source>
</evidence>
<dbReference type="CDD" id="cd00075">
    <property type="entry name" value="HATPase"/>
    <property type="match status" value="1"/>
</dbReference>
<reference evidence="13 14" key="1">
    <citation type="submission" date="2019-02" db="EMBL/GenBank/DDBJ databases">
        <title>Paenibacillus sp. nov., isolated from surface-sterilized tissue of Thalictrum simplex L.</title>
        <authorList>
            <person name="Tuo L."/>
        </authorList>
    </citation>
    <scope>NUCLEOTIDE SEQUENCE [LARGE SCALE GENOMIC DNA]</scope>
    <source>
        <strain evidence="13 14">N2SHLJ1</strain>
    </source>
</reference>
<dbReference type="CDD" id="cd00082">
    <property type="entry name" value="HisKA"/>
    <property type="match status" value="1"/>
</dbReference>
<keyword evidence="8" id="KW-0067">ATP-binding</keyword>
<dbReference type="EMBL" id="SIRE01000013">
    <property type="protein sequence ID" value="TBL76510.1"/>
    <property type="molecule type" value="Genomic_DNA"/>
</dbReference>
<protein>
    <recommendedName>
        <fullName evidence="3">histidine kinase</fullName>
        <ecNumber evidence="3">2.7.13.3</ecNumber>
    </recommendedName>
</protein>
<dbReference type="Gene3D" id="1.10.287.130">
    <property type="match status" value="1"/>
</dbReference>
<evidence type="ECO:0000256" key="8">
    <source>
        <dbReference type="ARBA" id="ARBA00022840"/>
    </source>
</evidence>
<feature type="transmembrane region" description="Helical" evidence="11">
    <location>
        <begin position="335"/>
        <end position="355"/>
    </location>
</feature>
<sequence length="703" mass="79382">MRALTLWRIALLIALFWALTLVQGAYAPAEAPQAAQQGVFDATGWHAEWDGELPLDGEWEFYWNQLLEPDHFQKIPVSSNFTYVTVPKEWHSYTLDGRPLPYYGYATYRLRLNLGSEELHKRMALYISGIDSAYRLWINGSLASSNGTVGTNKISTIPRSYAQVVTFTPDQGEVELVLQVAGFEQRKAGVWSSIRLGSEQHIVSEWVKHITLEIALAASLGIMGFYHLVIFLFRQKDRSPLFLGLLCLAIAIRTLCVGEALVFQLFPFISWECGTKMEYLCAFLGIALLVALAYSQYPHEMNRSLYKTALGGSLSGALVVIFTSSEFYTRIMLPIQLWIMICFGFVAFVYFFALLKRKEAAGFNCGAIFLLVAAGVNDTLYYNHVIATGDVTPFALVGALFIQAFIFSRKFARSFKQEENLSRELTLVNESLEEKIRKRTSLLSQSVFELQKANDELSQLETSRRQLMSGISHELGTPLTSIQGYVNAMKDGIIDPGNPKYLDLIYGKTVYLDRIIGDLVELSKLEARQMAFHFETLPAEGYFRYIYEKYEPEFQSDGKILEWHNVQTIEENLRKDDRIVAFTGDPLRLEQVVSNLLTNARKFTEQGGIIRMELHYEHVPGTITLRVADTGEGISEEDLPFVFEQFYRGKQAKRQRTAGMGLGLAIAKEIIQAHGGTIGVESAPGKGSLFYFKLQAGYELFNR</sequence>
<dbReference type="InterPro" id="IPR008979">
    <property type="entry name" value="Galactose-bd-like_sf"/>
</dbReference>
<dbReference type="InterPro" id="IPR003594">
    <property type="entry name" value="HATPase_dom"/>
</dbReference>
<dbReference type="Pfam" id="PF00512">
    <property type="entry name" value="HisKA"/>
    <property type="match status" value="1"/>
</dbReference>
<feature type="transmembrane region" description="Helical" evidence="11">
    <location>
        <begin position="240"/>
        <end position="265"/>
    </location>
</feature>
<organism evidence="13 14">
    <name type="scientific">Paenibacillus thalictri</name>
    <dbReference type="NCBI Taxonomy" id="2527873"/>
    <lineage>
        <taxon>Bacteria</taxon>
        <taxon>Bacillati</taxon>
        <taxon>Bacillota</taxon>
        <taxon>Bacilli</taxon>
        <taxon>Bacillales</taxon>
        <taxon>Paenibacillaceae</taxon>
        <taxon>Paenibacillus</taxon>
    </lineage>
</organism>
<evidence type="ECO:0000256" key="3">
    <source>
        <dbReference type="ARBA" id="ARBA00012438"/>
    </source>
</evidence>
<evidence type="ECO:0000256" key="6">
    <source>
        <dbReference type="ARBA" id="ARBA00022741"/>
    </source>
</evidence>
<dbReference type="InterPro" id="IPR011623">
    <property type="entry name" value="7TMR_DISM_rcpt_extracell_dom1"/>
</dbReference>
<name>A0A4Q9DME8_9BACL</name>
<dbReference type="Proteomes" id="UP000293142">
    <property type="component" value="Unassembled WGS sequence"/>
</dbReference>
<keyword evidence="11" id="KW-1133">Transmembrane helix</keyword>
<dbReference type="SUPFAM" id="SSF55874">
    <property type="entry name" value="ATPase domain of HSP90 chaperone/DNA topoisomerase II/histidine kinase"/>
    <property type="match status" value="1"/>
</dbReference>
<keyword evidence="11" id="KW-0812">Transmembrane</keyword>
<dbReference type="OrthoDB" id="9809348at2"/>
<keyword evidence="11" id="KW-0472">Membrane</keyword>
<dbReference type="PANTHER" id="PTHR43711:SF1">
    <property type="entry name" value="HISTIDINE KINASE 1"/>
    <property type="match status" value="1"/>
</dbReference>
<evidence type="ECO:0000313" key="13">
    <source>
        <dbReference type="EMBL" id="TBL76510.1"/>
    </source>
</evidence>
<dbReference type="PANTHER" id="PTHR43711">
    <property type="entry name" value="TWO-COMPONENT HISTIDINE KINASE"/>
    <property type="match status" value="1"/>
</dbReference>
<feature type="transmembrane region" description="Helical" evidence="11">
    <location>
        <begin position="394"/>
        <end position="412"/>
    </location>
</feature>
<dbReference type="GO" id="GO:0005524">
    <property type="term" value="F:ATP binding"/>
    <property type="evidence" value="ECO:0007669"/>
    <property type="project" value="UniProtKB-KW"/>
</dbReference>
<evidence type="ECO:0000256" key="4">
    <source>
        <dbReference type="ARBA" id="ARBA00022553"/>
    </source>
</evidence>
<dbReference type="RefSeq" id="WP_131014984.1">
    <property type="nucleotide sequence ID" value="NZ_SIRE01000013.1"/>
</dbReference>
<evidence type="ECO:0000313" key="14">
    <source>
        <dbReference type="Proteomes" id="UP000293142"/>
    </source>
</evidence>